<evidence type="ECO:0000256" key="1">
    <source>
        <dbReference type="SAM" id="SignalP"/>
    </source>
</evidence>
<evidence type="ECO:0000313" key="2">
    <source>
        <dbReference type="EMBL" id="CAJ49744.1"/>
    </source>
</evidence>
<dbReference type="EMBL" id="AM167904">
    <property type="protein sequence ID" value="CAJ49744.1"/>
    <property type="molecule type" value="Genomic_DNA"/>
</dbReference>
<evidence type="ECO:0000313" key="3">
    <source>
        <dbReference type="Proteomes" id="UP000001977"/>
    </source>
</evidence>
<sequence>MRIARFFAGSALVLSGLTVAHAAAPVFLNQTIINNIPKADRPQFQAAVADVLEQSAEGQTTTWTSTATRRQPAIAVRLTPIQTTYTDTSRRCRLLEAQVSQGAGKEGWTFWFCQQPSGGWRASSN</sequence>
<proteinExistence type="predicted"/>
<dbReference type="Proteomes" id="UP000001977">
    <property type="component" value="Chromosome"/>
</dbReference>
<dbReference type="AlphaFoldDB" id="Q2KZ92"/>
<dbReference type="eggNOG" id="COG4520">
    <property type="taxonomic scope" value="Bacteria"/>
</dbReference>
<gene>
    <name evidence="2" type="ordered locus">BAV2134</name>
</gene>
<keyword evidence="3" id="KW-1185">Reference proteome</keyword>
<reference evidence="2 3" key="1">
    <citation type="journal article" date="2006" name="J. Bacteriol.">
        <title>Comparison of the genome sequence of the poultry pathogen Bordetella avium with those of B. bronchiseptica, B. pertussis, and B. parapertussis reveals extensive diversity in surface structures associated with host interaction.</title>
        <authorList>
            <person name="Sebaihia M."/>
            <person name="Preston A."/>
            <person name="Maskell D.J."/>
            <person name="Kuzmiak H."/>
            <person name="Connell T.D."/>
            <person name="King N.D."/>
            <person name="Orndorff P.E."/>
            <person name="Miyamoto D.M."/>
            <person name="Thomson N.R."/>
            <person name="Harris D."/>
            <person name="Goble A."/>
            <person name="Lord A."/>
            <person name="Murphy L."/>
            <person name="Quail M.A."/>
            <person name="Rutter S."/>
            <person name="Squares R."/>
            <person name="Squares S."/>
            <person name="Woodward J."/>
            <person name="Parkhill J."/>
            <person name="Temple L.M."/>
        </authorList>
    </citation>
    <scope>NUCLEOTIDE SEQUENCE [LARGE SCALE GENOMIC DNA]</scope>
    <source>
        <strain evidence="2 3">197N</strain>
    </source>
</reference>
<keyword evidence="1" id="KW-0732">Signal</keyword>
<dbReference type="RefSeq" id="WP_012417799.1">
    <property type="nucleotide sequence ID" value="NC_010645.1"/>
</dbReference>
<dbReference type="HOGENOM" id="CLU_147877_0_0_4"/>
<feature type="signal peptide" evidence="1">
    <location>
        <begin position="1"/>
        <end position="22"/>
    </location>
</feature>
<organism evidence="2 3">
    <name type="scientific">Bordetella avium (strain 197N)</name>
    <dbReference type="NCBI Taxonomy" id="360910"/>
    <lineage>
        <taxon>Bacteria</taxon>
        <taxon>Pseudomonadati</taxon>
        <taxon>Pseudomonadota</taxon>
        <taxon>Betaproteobacteria</taxon>
        <taxon>Burkholderiales</taxon>
        <taxon>Alcaligenaceae</taxon>
        <taxon>Bordetella</taxon>
    </lineage>
</organism>
<protein>
    <submittedName>
        <fullName evidence="2">Outer membrane protein</fullName>
    </submittedName>
</protein>
<name>Q2KZ92_BORA1</name>
<dbReference type="GeneID" id="92934803"/>
<dbReference type="OrthoDB" id="8686789at2"/>
<feature type="chain" id="PRO_5004212056" evidence="1">
    <location>
        <begin position="23"/>
        <end position="125"/>
    </location>
</feature>
<accession>Q2KZ92</accession>
<dbReference type="STRING" id="360910.BAV2134"/>
<dbReference type="KEGG" id="bav:BAV2134"/>